<keyword evidence="7" id="KW-1185">Reference proteome</keyword>
<keyword evidence="2" id="KW-0238">DNA-binding</keyword>
<dbReference type="Pfam" id="PF13377">
    <property type="entry name" value="Peripla_BP_3"/>
    <property type="match status" value="1"/>
</dbReference>
<dbReference type="InterPro" id="IPR000843">
    <property type="entry name" value="HTH_LacI"/>
</dbReference>
<feature type="region of interest" description="Disordered" evidence="4">
    <location>
        <begin position="1"/>
        <end position="31"/>
    </location>
</feature>
<evidence type="ECO:0000256" key="3">
    <source>
        <dbReference type="ARBA" id="ARBA00023163"/>
    </source>
</evidence>
<dbReference type="InterPro" id="IPR010982">
    <property type="entry name" value="Lambda_DNA-bd_dom_sf"/>
</dbReference>
<dbReference type="SUPFAM" id="SSF53822">
    <property type="entry name" value="Periplasmic binding protein-like I"/>
    <property type="match status" value="1"/>
</dbReference>
<name>A0A5S4F5E0_9ACTN</name>
<dbReference type="OrthoDB" id="3226810at2"/>
<feature type="domain" description="HTH lacI-type" evidence="5">
    <location>
        <begin position="34"/>
        <end position="88"/>
    </location>
</feature>
<dbReference type="GO" id="GO:0000976">
    <property type="term" value="F:transcription cis-regulatory region binding"/>
    <property type="evidence" value="ECO:0007669"/>
    <property type="project" value="TreeGrafter"/>
</dbReference>
<dbReference type="CDD" id="cd06267">
    <property type="entry name" value="PBP1_LacI_sugar_binding-like"/>
    <property type="match status" value="1"/>
</dbReference>
<dbReference type="InterPro" id="IPR028082">
    <property type="entry name" value="Peripla_BP_I"/>
</dbReference>
<dbReference type="AlphaFoldDB" id="A0A5S4F5E0"/>
<accession>A0A5S4F5E0</accession>
<keyword evidence="3" id="KW-0804">Transcription</keyword>
<dbReference type="Proteomes" id="UP000309128">
    <property type="component" value="Unassembled WGS sequence"/>
</dbReference>
<evidence type="ECO:0000259" key="5">
    <source>
        <dbReference type="PROSITE" id="PS50932"/>
    </source>
</evidence>
<protein>
    <submittedName>
        <fullName evidence="6">LacI family transcriptional regulator</fullName>
    </submittedName>
</protein>
<evidence type="ECO:0000256" key="1">
    <source>
        <dbReference type="ARBA" id="ARBA00023015"/>
    </source>
</evidence>
<evidence type="ECO:0000313" key="7">
    <source>
        <dbReference type="Proteomes" id="UP000309128"/>
    </source>
</evidence>
<dbReference type="PROSITE" id="PS50932">
    <property type="entry name" value="HTH_LACI_2"/>
    <property type="match status" value="1"/>
</dbReference>
<gene>
    <name evidence="6" type="ORF">ETD86_35655</name>
</gene>
<dbReference type="PANTHER" id="PTHR30146:SF153">
    <property type="entry name" value="LACTOSE OPERON REPRESSOR"/>
    <property type="match status" value="1"/>
</dbReference>
<comment type="caution">
    <text evidence="6">The sequence shown here is derived from an EMBL/GenBank/DDBJ whole genome shotgun (WGS) entry which is preliminary data.</text>
</comment>
<evidence type="ECO:0000256" key="4">
    <source>
        <dbReference type="SAM" id="MobiDB-lite"/>
    </source>
</evidence>
<dbReference type="SUPFAM" id="SSF47413">
    <property type="entry name" value="lambda repressor-like DNA-binding domains"/>
    <property type="match status" value="1"/>
</dbReference>
<dbReference type="PANTHER" id="PTHR30146">
    <property type="entry name" value="LACI-RELATED TRANSCRIPTIONAL REPRESSOR"/>
    <property type="match status" value="1"/>
</dbReference>
<dbReference type="EMBL" id="VCKY01000156">
    <property type="protein sequence ID" value="TMR11464.1"/>
    <property type="molecule type" value="Genomic_DNA"/>
</dbReference>
<dbReference type="InterPro" id="IPR046335">
    <property type="entry name" value="LacI/GalR-like_sensor"/>
</dbReference>
<dbReference type="RefSeq" id="WP_138671046.1">
    <property type="nucleotide sequence ID" value="NZ_VCKY01000156.1"/>
</dbReference>
<proteinExistence type="predicted"/>
<dbReference type="PROSITE" id="PS00356">
    <property type="entry name" value="HTH_LACI_1"/>
    <property type="match status" value="1"/>
</dbReference>
<dbReference type="Pfam" id="PF00356">
    <property type="entry name" value="LacI"/>
    <property type="match status" value="1"/>
</dbReference>
<organism evidence="6 7">
    <name type="scientific">Nonomuraea turkmeniaca</name>
    <dbReference type="NCBI Taxonomy" id="103838"/>
    <lineage>
        <taxon>Bacteria</taxon>
        <taxon>Bacillati</taxon>
        <taxon>Actinomycetota</taxon>
        <taxon>Actinomycetes</taxon>
        <taxon>Streptosporangiales</taxon>
        <taxon>Streptosporangiaceae</taxon>
        <taxon>Nonomuraea</taxon>
    </lineage>
</organism>
<dbReference type="SMART" id="SM00354">
    <property type="entry name" value="HTH_LACI"/>
    <property type="match status" value="1"/>
</dbReference>
<dbReference type="Gene3D" id="1.10.260.40">
    <property type="entry name" value="lambda repressor-like DNA-binding domains"/>
    <property type="match status" value="1"/>
</dbReference>
<evidence type="ECO:0000313" key="6">
    <source>
        <dbReference type="EMBL" id="TMR11464.1"/>
    </source>
</evidence>
<dbReference type="GO" id="GO:0003700">
    <property type="term" value="F:DNA-binding transcription factor activity"/>
    <property type="evidence" value="ECO:0007669"/>
    <property type="project" value="TreeGrafter"/>
</dbReference>
<dbReference type="Gene3D" id="3.40.50.2300">
    <property type="match status" value="2"/>
</dbReference>
<reference evidence="6 7" key="1">
    <citation type="submission" date="2019-05" db="EMBL/GenBank/DDBJ databases">
        <title>Draft genome sequence of Nonomuraea turkmeniaca DSM 43926.</title>
        <authorList>
            <person name="Saricaoglu S."/>
            <person name="Isik K."/>
        </authorList>
    </citation>
    <scope>NUCLEOTIDE SEQUENCE [LARGE SCALE GENOMIC DNA]</scope>
    <source>
        <strain evidence="6 7">DSM 43926</strain>
    </source>
</reference>
<dbReference type="CDD" id="cd01392">
    <property type="entry name" value="HTH_LacI"/>
    <property type="match status" value="1"/>
</dbReference>
<sequence>MLSLSVVDDHEGPALSRKVSPKSPKEGGATDERVTVRDVAARAGVSATTVSRVIKGDYPVAQATRARVVRAMRELDYVLNVHARALSGASTKMVAFVLDDVTGPSFAHVAKGVEQQATAEGRLCMVCTTHGDPARELAIVEAMREQRADAVILVGGGTLDDTYRERMSHFAHALDKAGSRLVLCGRPPLGEDVPTTVVEYDNEGGAYAMTSHLLSQGHRRIALVGATADDLSTTRLDRVRGFMRAHESFGVPHDPDLVVPAGFDRADGYDAARRLIALGTEFTAVFAATDMVAIGVLAALREAGLRVPEDVSLAGYDDIPFAADLTPSLTTVHIPTEELGRTAVRLALNRQDRQHVVLGTHIVVRDSVRPPARRP</sequence>
<evidence type="ECO:0000256" key="2">
    <source>
        <dbReference type="ARBA" id="ARBA00023125"/>
    </source>
</evidence>
<keyword evidence="1" id="KW-0805">Transcription regulation</keyword>